<sequence>MKHHHHHNSHHGHQNYNPAQEMKHHKHLEHLAEAGALAAGAYAMHEKHQIKRDPQHAHRHKVAEEVAVTIAVGAAGFSLHEHHMGLLCKSEENVRSMEQEIAHLLRDHFTGFVRVREGTGVQVPSRGSGPVAKGAILGWRLLRLAHSLPRRSRFPCWLPGCEEC</sequence>
<comment type="caution">
    <text evidence="2">The sequence shown here is derived from an EMBL/GenBank/DDBJ whole genome shotgun (WGS) entry which is preliminary data.</text>
</comment>
<organism evidence="2 3">
    <name type="scientific">Nepenthes gracilis</name>
    <name type="common">Slender pitcher plant</name>
    <dbReference type="NCBI Taxonomy" id="150966"/>
    <lineage>
        <taxon>Eukaryota</taxon>
        <taxon>Viridiplantae</taxon>
        <taxon>Streptophyta</taxon>
        <taxon>Embryophyta</taxon>
        <taxon>Tracheophyta</taxon>
        <taxon>Spermatophyta</taxon>
        <taxon>Magnoliopsida</taxon>
        <taxon>eudicotyledons</taxon>
        <taxon>Gunneridae</taxon>
        <taxon>Pentapetalae</taxon>
        <taxon>Caryophyllales</taxon>
        <taxon>Nepenthaceae</taxon>
        <taxon>Nepenthes</taxon>
    </lineage>
</organism>
<dbReference type="AlphaFoldDB" id="A0AAD3S9Q6"/>
<proteinExistence type="inferred from homology"/>
<evidence type="ECO:0000313" key="2">
    <source>
        <dbReference type="EMBL" id="GMH06707.1"/>
    </source>
</evidence>
<evidence type="ECO:0000313" key="3">
    <source>
        <dbReference type="Proteomes" id="UP001279734"/>
    </source>
</evidence>
<dbReference type="PANTHER" id="PTHR33801:SF7">
    <property type="entry name" value="ABSCISIC STRESS-RIPENING PROTEIN 2"/>
    <property type="match status" value="1"/>
</dbReference>
<dbReference type="Proteomes" id="UP001279734">
    <property type="component" value="Unassembled WGS sequence"/>
</dbReference>
<evidence type="ECO:0000256" key="1">
    <source>
        <dbReference type="ARBA" id="ARBA00007160"/>
    </source>
</evidence>
<comment type="similarity">
    <text evidence="1">Belongs to the abscisic acid and water stress-induced protein family.</text>
</comment>
<keyword evidence="3" id="KW-1185">Reference proteome</keyword>
<accession>A0AAD3S9Q6</accession>
<reference evidence="2" key="1">
    <citation type="submission" date="2023-05" db="EMBL/GenBank/DDBJ databases">
        <title>Nepenthes gracilis genome sequencing.</title>
        <authorList>
            <person name="Fukushima K."/>
        </authorList>
    </citation>
    <scope>NUCLEOTIDE SEQUENCE</scope>
    <source>
        <strain evidence="2">SING2019-196</strain>
    </source>
</reference>
<dbReference type="Pfam" id="PF02496">
    <property type="entry name" value="ABA_WDS"/>
    <property type="match status" value="1"/>
</dbReference>
<dbReference type="EMBL" id="BSYO01000006">
    <property type="protein sequence ID" value="GMH06707.1"/>
    <property type="molecule type" value="Genomic_DNA"/>
</dbReference>
<name>A0AAD3S9Q6_NEPGR</name>
<dbReference type="PANTHER" id="PTHR33801">
    <property type="entry name" value="ABSCISIC STRESS-RIPENING PROTEIN 5"/>
    <property type="match status" value="1"/>
</dbReference>
<protein>
    <submittedName>
        <fullName evidence="2">Uncharacterized protein</fullName>
    </submittedName>
</protein>
<gene>
    <name evidence="2" type="ORF">Nepgr_008547</name>
</gene>
<dbReference type="InterPro" id="IPR003496">
    <property type="entry name" value="ABA_WDS"/>
</dbReference>